<proteinExistence type="predicted"/>
<dbReference type="AlphaFoldDB" id="A0AAE0F7X8"/>
<keyword evidence="1" id="KW-0732">Signal</keyword>
<organism evidence="2 3">
    <name type="scientific">Cymbomonas tetramitiformis</name>
    <dbReference type="NCBI Taxonomy" id="36881"/>
    <lineage>
        <taxon>Eukaryota</taxon>
        <taxon>Viridiplantae</taxon>
        <taxon>Chlorophyta</taxon>
        <taxon>Pyramimonadophyceae</taxon>
        <taxon>Pyramimonadales</taxon>
        <taxon>Pyramimonadaceae</taxon>
        <taxon>Cymbomonas</taxon>
    </lineage>
</organism>
<gene>
    <name evidence="2" type="ORF">CYMTET_36087</name>
</gene>
<dbReference type="Proteomes" id="UP001190700">
    <property type="component" value="Unassembled WGS sequence"/>
</dbReference>
<evidence type="ECO:0000313" key="2">
    <source>
        <dbReference type="EMBL" id="KAK3254706.1"/>
    </source>
</evidence>
<reference evidence="2 3" key="1">
    <citation type="journal article" date="2015" name="Genome Biol. Evol.">
        <title>Comparative Genomics of a Bacterivorous Green Alga Reveals Evolutionary Causalities and Consequences of Phago-Mixotrophic Mode of Nutrition.</title>
        <authorList>
            <person name="Burns J.A."/>
            <person name="Paasch A."/>
            <person name="Narechania A."/>
            <person name="Kim E."/>
        </authorList>
    </citation>
    <scope>NUCLEOTIDE SEQUENCE [LARGE SCALE GENOMIC DNA]</scope>
    <source>
        <strain evidence="2 3">PLY_AMNH</strain>
    </source>
</reference>
<sequence>MALSKWFLAGVILNSLAFSTLGAYICSSADFASVTSTDVPSQEGRSSIDDPHFTNISSAERGYTAQIGSLRTTYYTRDDELVLSLFSPSGALADHTEPARAYPVSILNWHFVVNDELHGVPFTLSFDPRTRAAMAWRTLDESSLFSDSGATFRSNIVLRESTTASSWLQMKTCAATANATLAVATLVTLDVLPFSVWKGLHPNGTVLSYDTGHPETVYNLDPWSNVVDLLNSGEYFDSGFDPSQEPYRQHSASEETLVLRFTDVDGYEGGLAHLIVPDSQVLLQPVNLRYYHADGLVKPHAPLVVARSAEGGTTAGFEAMVQLATGQQCTLAFEAAPTQLPQSTSRAVMRDTASSSLWDFAGRCVEGPLLGLQLQRPATFRSYWYAASVMFPDAILFDAAEHSFTEASPAPSFLPRIR</sequence>
<feature type="signal peptide" evidence="1">
    <location>
        <begin position="1"/>
        <end position="22"/>
    </location>
</feature>
<feature type="chain" id="PRO_5042014857" evidence="1">
    <location>
        <begin position="23"/>
        <end position="418"/>
    </location>
</feature>
<dbReference type="InterPro" id="IPR021516">
    <property type="entry name" value="DUF3179"/>
</dbReference>
<dbReference type="EMBL" id="LGRX02023259">
    <property type="protein sequence ID" value="KAK3254706.1"/>
    <property type="molecule type" value="Genomic_DNA"/>
</dbReference>
<accession>A0AAE0F7X8</accession>
<evidence type="ECO:0000256" key="1">
    <source>
        <dbReference type="SAM" id="SignalP"/>
    </source>
</evidence>
<name>A0AAE0F7X8_9CHLO</name>
<keyword evidence="3" id="KW-1185">Reference proteome</keyword>
<protein>
    <submittedName>
        <fullName evidence="2">Uncharacterized protein</fullName>
    </submittedName>
</protein>
<evidence type="ECO:0000313" key="3">
    <source>
        <dbReference type="Proteomes" id="UP001190700"/>
    </source>
</evidence>
<comment type="caution">
    <text evidence="2">The sequence shown here is derived from an EMBL/GenBank/DDBJ whole genome shotgun (WGS) entry which is preliminary data.</text>
</comment>
<dbReference type="Pfam" id="PF11376">
    <property type="entry name" value="DUF3179"/>
    <property type="match status" value="1"/>
</dbReference>